<reference evidence="1" key="1">
    <citation type="submission" date="2023-07" db="EMBL/GenBank/DDBJ databases">
        <authorList>
            <person name="Pelsma A.J. K."/>
        </authorList>
    </citation>
    <scope>NUCLEOTIDE SEQUENCE</scope>
</reference>
<accession>A0AA48RA18</accession>
<protein>
    <submittedName>
        <fullName evidence="1">Uncharacterized protein</fullName>
    </submittedName>
</protein>
<organism evidence="1">
    <name type="scientific">freshwater sediment metagenome</name>
    <dbReference type="NCBI Taxonomy" id="556182"/>
    <lineage>
        <taxon>unclassified sequences</taxon>
        <taxon>metagenomes</taxon>
        <taxon>ecological metagenomes</taxon>
    </lineage>
</organism>
<gene>
    <name evidence="1" type="ORF">AMST5_00715</name>
</gene>
<name>A0AA48RA18_9ZZZZ</name>
<sequence length="74" mass="8164">MATATEGRGPDYMHRALLRDYARELFATLESLSISAGEAAYRDNFDLAAIHFDSIKLIGRELASTFRQLDGGAQ</sequence>
<evidence type="ECO:0000313" key="1">
    <source>
        <dbReference type="EMBL" id="CAJ0854187.1"/>
    </source>
</evidence>
<dbReference type="AlphaFoldDB" id="A0AA48RA18"/>
<proteinExistence type="predicted"/>
<dbReference type="EMBL" id="OY288114">
    <property type="protein sequence ID" value="CAJ0854187.1"/>
    <property type="molecule type" value="Genomic_DNA"/>
</dbReference>